<sequence>MNASDTHTHYSVLLTKLSKCSSACAYQTVDELVSTGLVLANFYGERHQSLLQELFLRRLFFDLLGKVCDPLVGSVVQRICLDFTYQPLFALKRFYRTYHGKLEAYYKLERELRILSNEFLACKR</sequence>
<evidence type="ECO:0000313" key="1">
    <source>
        <dbReference type="EMBL" id="MEI4552010.1"/>
    </source>
</evidence>
<accession>A0ABU8EZ36</accession>
<protein>
    <submittedName>
        <fullName evidence="1">Uncharacterized protein</fullName>
    </submittedName>
</protein>
<proteinExistence type="predicted"/>
<name>A0ABU8EZ36_9GAMM</name>
<comment type="caution">
    <text evidence="1">The sequence shown here is derived from an EMBL/GenBank/DDBJ whole genome shotgun (WGS) entry which is preliminary data.</text>
</comment>
<evidence type="ECO:0000313" key="2">
    <source>
        <dbReference type="Proteomes" id="UP001382455"/>
    </source>
</evidence>
<keyword evidence="2" id="KW-1185">Reference proteome</keyword>
<dbReference type="EMBL" id="JBAWKS010000002">
    <property type="protein sequence ID" value="MEI4552010.1"/>
    <property type="molecule type" value="Genomic_DNA"/>
</dbReference>
<gene>
    <name evidence="1" type="ORF">WAE96_20200</name>
</gene>
<organism evidence="1 2">
    <name type="scientific">Pseudoalteromonas spongiae</name>
    <dbReference type="NCBI Taxonomy" id="298657"/>
    <lineage>
        <taxon>Bacteria</taxon>
        <taxon>Pseudomonadati</taxon>
        <taxon>Pseudomonadota</taxon>
        <taxon>Gammaproteobacteria</taxon>
        <taxon>Alteromonadales</taxon>
        <taxon>Pseudoalteromonadaceae</taxon>
        <taxon>Pseudoalteromonas</taxon>
    </lineage>
</organism>
<reference evidence="1 2" key="1">
    <citation type="submission" date="2023-12" db="EMBL/GenBank/DDBJ databases">
        <title>Friends and Foes: Symbiotic and Algicidal bacterial influence on Karenia brevis blooms.</title>
        <authorList>
            <person name="Fei C."/>
            <person name="Mohamed A.R."/>
            <person name="Booker A."/>
            <person name="Arshad M."/>
            <person name="Klass S."/>
            <person name="Ahn S."/>
            <person name="Gilbert P.M."/>
            <person name="Heil C.A."/>
            <person name="Martinez J.M."/>
            <person name="Amin S.A."/>
        </authorList>
    </citation>
    <scope>NUCLEOTIDE SEQUENCE [LARGE SCALE GENOMIC DNA]</scope>
    <source>
        <strain evidence="1 2">CE15</strain>
    </source>
</reference>
<dbReference type="RefSeq" id="WP_336436884.1">
    <property type="nucleotide sequence ID" value="NZ_JBAWKS010000002.1"/>
</dbReference>
<dbReference type="Proteomes" id="UP001382455">
    <property type="component" value="Unassembled WGS sequence"/>
</dbReference>